<dbReference type="GO" id="GO:1904680">
    <property type="term" value="F:peptide transmembrane transporter activity"/>
    <property type="evidence" value="ECO:0007669"/>
    <property type="project" value="TreeGrafter"/>
</dbReference>
<evidence type="ECO:0000313" key="8">
    <source>
        <dbReference type="Proteomes" id="UP000621454"/>
    </source>
</evidence>
<comment type="similarity">
    <text evidence="2">Belongs to the bacterial solute-binding protein 5 family.</text>
</comment>
<dbReference type="InterPro" id="IPR000914">
    <property type="entry name" value="SBP_5_dom"/>
</dbReference>
<dbReference type="PROSITE" id="PS51257">
    <property type="entry name" value="PROKAR_LIPOPROTEIN"/>
    <property type="match status" value="1"/>
</dbReference>
<evidence type="ECO:0000259" key="6">
    <source>
        <dbReference type="Pfam" id="PF00496"/>
    </source>
</evidence>
<dbReference type="GO" id="GO:0015833">
    <property type="term" value="P:peptide transport"/>
    <property type="evidence" value="ECO:0007669"/>
    <property type="project" value="TreeGrafter"/>
</dbReference>
<evidence type="ECO:0000256" key="2">
    <source>
        <dbReference type="ARBA" id="ARBA00005695"/>
    </source>
</evidence>
<reference evidence="7" key="2">
    <citation type="submission" date="2020-09" db="EMBL/GenBank/DDBJ databases">
        <authorList>
            <person name="Sun Q."/>
            <person name="Zhou Y."/>
        </authorList>
    </citation>
    <scope>NUCLEOTIDE SEQUENCE</scope>
    <source>
        <strain evidence="7">CGMCC 1.12827</strain>
    </source>
</reference>
<keyword evidence="8" id="KW-1185">Reference proteome</keyword>
<evidence type="ECO:0000256" key="5">
    <source>
        <dbReference type="SAM" id="SignalP"/>
    </source>
</evidence>
<feature type="signal peptide" evidence="5">
    <location>
        <begin position="1"/>
        <end position="20"/>
    </location>
</feature>
<accession>A0A916TFY7</accession>
<dbReference type="GO" id="GO:0043190">
    <property type="term" value="C:ATP-binding cassette (ABC) transporter complex"/>
    <property type="evidence" value="ECO:0007669"/>
    <property type="project" value="InterPro"/>
</dbReference>
<dbReference type="Gene3D" id="3.40.190.10">
    <property type="entry name" value="Periplasmic binding protein-like II"/>
    <property type="match status" value="1"/>
</dbReference>
<dbReference type="GO" id="GO:0030313">
    <property type="term" value="C:cell envelope"/>
    <property type="evidence" value="ECO:0007669"/>
    <property type="project" value="UniProtKB-SubCell"/>
</dbReference>
<reference evidence="7" key="1">
    <citation type="journal article" date="2014" name="Int. J. Syst. Evol. Microbiol.">
        <title>Complete genome sequence of Corynebacterium casei LMG S-19264T (=DSM 44701T), isolated from a smear-ripened cheese.</title>
        <authorList>
            <consortium name="US DOE Joint Genome Institute (JGI-PGF)"/>
            <person name="Walter F."/>
            <person name="Albersmeier A."/>
            <person name="Kalinowski J."/>
            <person name="Ruckert C."/>
        </authorList>
    </citation>
    <scope>NUCLEOTIDE SEQUENCE</scope>
    <source>
        <strain evidence="7">CGMCC 1.12827</strain>
    </source>
</reference>
<comment type="subcellular location">
    <subcellularLocation>
        <location evidence="1">Cell envelope</location>
    </subcellularLocation>
</comment>
<dbReference type="Gene3D" id="3.90.76.10">
    <property type="entry name" value="Dipeptide-binding Protein, Domain 1"/>
    <property type="match status" value="1"/>
</dbReference>
<keyword evidence="3" id="KW-0813">Transport</keyword>
<dbReference type="InterPro" id="IPR039424">
    <property type="entry name" value="SBP_5"/>
</dbReference>
<dbReference type="Pfam" id="PF00496">
    <property type="entry name" value="SBP_bac_5"/>
    <property type="match status" value="1"/>
</dbReference>
<dbReference type="PANTHER" id="PTHR30290:SF10">
    <property type="entry name" value="PERIPLASMIC OLIGOPEPTIDE-BINDING PROTEIN-RELATED"/>
    <property type="match status" value="1"/>
</dbReference>
<dbReference type="InterPro" id="IPR030678">
    <property type="entry name" value="Peptide/Ni-bd"/>
</dbReference>
<dbReference type="Proteomes" id="UP000621454">
    <property type="component" value="Unassembled WGS sequence"/>
</dbReference>
<evidence type="ECO:0000256" key="1">
    <source>
        <dbReference type="ARBA" id="ARBA00004196"/>
    </source>
</evidence>
<feature type="domain" description="Solute-binding protein family 5" evidence="6">
    <location>
        <begin position="84"/>
        <end position="450"/>
    </location>
</feature>
<dbReference type="AlphaFoldDB" id="A0A916TFY7"/>
<dbReference type="SUPFAM" id="SSF53850">
    <property type="entry name" value="Periplasmic binding protein-like II"/>
    <property type="match status" value="1"/>
</dbReference>
<dbReference type="PANTHER" id="PTHR30290">
    <property type="entry name" value="PERIPLASMIC BINDING COMPONENT OF ABC TRANSPORTER"/>
    <property type="match status" value="1"/>
</dbReference>
<feature type="chain" id="PRO_5038101357" evidence="5">
    <location>
        <begin position="21"/>
        <end position="529"/>
    </location>
</feature>
<evidence type="ECO:0000256" key="3">
    <source>
        <dbReference type="ARBA" id="ARBA00022448"/>
    </source>
</evidence>
<evidence type="ECO:0000256" key="4">
    <source>
        <dbReference type="ARBA" id="ARBA00022729"/>
    </source>
</evidence>
<name>A0A916TFY7_9ACTN</name>
<gene>
    <name evidence="7" type="ORF">GCM10011489_33190</name>
</gene>
<dbReference type="EMBL" id="BMGC01000033">
    <property type="protein sequence ID" value="GGB43048.1"/>
    <property type="molecule type" value="Genomic_DNA"/>
</dbReference>
<dbReference type="PIRSF" id="PIRSF002741">
    <property type="entry name" value="MppA"/>
    <property type="match status" value="1"/>
</dbReference>
<evidence type="ECO:0000313" key="7">
    <source>
        <dbReference type="EMBL" id="GGB43048.1"/>
    </source>
</evidence>
<sequence length="529" mass="56045">MRLAGVALVAAMALAGCAKGGDLDSPAGPSTQLADSGKDVDRITVALPGSLSSLYPGQESGILNYNMGQLYYQGLVGLSSAGAVVPAVAQHWSQPDPTTYVFDLDANAHFSDGTPVTADDVKFSLDKAADATASPGIAAYLGGVTSVAVTGEHQITVRLSAPDPAFLRLMSASGAAFITSRAAWDRADGKVGTPSSLVVGTGPYRVTSFRPGAGLTLQRSSAWSGTRPRVVTIDVKFIPDDNTRLLAARSGDIDLAFNVPITQVNQWRQTGGERVESVNDLSYLGVNFDTRVAPFDDPKVREAIAYAADKEAIVTHLLHGYAETATSLMTPESLSPTYDATQARQILDGVSHVDYDMDKAKAALAASRHPRGFSAELTYPNTGPQLGLAAQALAQTVKAMGITLHVKEIPIEQWLSTIGDKTHGMSFMWYFSTTGDPAEVPSYLLGADNISGYTNPAVSDLLARASTAPDARSRIADLVQADSLQARDFVNVPLWWGKSLTGFSDKIAIRDFTGFTFNSEWGTSLYVPS</sequence>
<keyword evidence="4 5" id="KW-0732">Signal</keyword>
<organism evidence="7 8">
    <name type="scientific">Gordonia jinhuaensis</name>
    <dbReference type="NCBI Taxonomy" id="1517702"/>
    <lineage>
        <taxon>Bacteria</taxon>
        <taxon>Bacillati</taxon>
        <taxon>Actinomycetota</taxon>
        <taxon>Actinomycetes</taxon>
        <taxon>Mycobacteriales</taxon>
        <taxon>Gordoniaceae</taxon>
        <taxon>Gordonia</taxon>
    </lineage>
</organism>
<dbReference type="GO" id="GO:0042597">
    <property type="term" value="C:periplasmic space"/>
    <property type="evidence" value="ECO:0007669"/>
    <property type="project" value="UniProtKB-ARBA"/>
</dbReference>
<protein>
    <submittedName>
        <fullName evidence="7">Diguanylate phosphodiesterase</fullName>
    </submittedName>
</protein>
<dbReference type="CDD" id="cd00995">
    <property type="entry name" value="PBP2_NikA_DppA_OppA_like"/>
    <property type="match status" value="1"/>
</dbReference>
<dbReference type="Gene3D" id="3.10.105.10">
    <property type="entry name" value="Dipeptide-binding Protein, Domain 3"/>
    <property type="match status" value="1"/>
</dbReference>
<proteinExistence type="inferred from homology"/>
<comment type="caution">
    <text evidence="7">The sequence shown here is derived from an EMBL/GenBank/DDBJ whole genome shotgun (WGS) entry which is preliminary data.</text>
</comment>